<dbReference type="InterPro" id="IPR006694">
    <property type="entry name" value="Fatty_acid_hydroxylase"/>
</dbReference>
<dbReference type="EMBL" id="AYXG01000101">
    <property type="protein sequence ID" value="EWC61845.1"/>
    <property type="molecule type" value="Genomic_DNA"/>
</dbReference>
<dbReference type="GO" id="GO:0008610">
    <property type="term" value="P:lipid biosynthetic process"/>
    <property type="evidence" value="ECO:0007669"/>
    <property type="project" value="InterPro"/>
</dbReference>
<evidence type="ECO:0000256" key="1">
    <source>
        <dbReference type="ARBA" id="ARBA00004127"/>
    </source>
</evidence>
<sequence>MVDSLSRRGTSPHPVLRRIAYPALLLATLTTAVVAIAEDWDPGVVSPLAAFTIIAVFALLEHLIPFEPRWRPRPREWGVYALYFLFTALGTALAQTLVAAVVEAIAPLEPGWPLALELPTALLLGSLGGYAFHRFSHRNPFLWRFHGVHHVPDKVNVGNNGVNHVLDITMTQVVVQLSLALVGFSAQSVFAVGLFVVLQGYFTHANIDVGIGWLNHVLASPEQHRLHHSTDLAEAGHYGSDLSVWDHLFGSYTWRPGRTPAAIGLSDPTSFPRTGEVVASFLHPLRPRGRAPRPGG</sequence>
<feature type="transmembrane region" description="Helical" evidence="7">
    <location>
        <begin position="112"/>
        <end position="132"/>
    </location>
</feature>
<dbReference type="InterPro" id="IPR051689">
    <property type="entry name" value="Sterol_desaturase/TMEM195"/>
</dbReference>
<evidence type="ECO:0000313" key="10">
    <source>
        <dbReference type="Proteomes" id="UP000019277"/>
    </source>
</evidence>
<dbReference type="GO" id="GO:0016020">
    <property type="term" value="C:membrane"/>
    <property type="evidence" value="ECO:0007669"/>
    <property type="project" value="GOC"/>
</dbReference>
<dbReference type="STRING" id="909613.UO65_2904"/>
<dbReference type="PANTHER" id="PTHR21624:SF1">
    <property type="entry name" value="ALKYLGLYCEROL MONOOXYGENASE"/>
    <property type="match status" value="1"/>
</dbReference>
<dbReference type="GO" id="GO:0012505">
    <property type="term" value="C:endomembrane system"/>
    <property type="evidence" value="ECO:0007669"/>
    <property type="project" value="UniProtKB-SubCell"/>
</dbReference>
<dbReference type="RefSeq" id="WP_110079925.1">
    <property type="nucleotide sequence ID" value="NZ_AYXG01000101.1"/>
</dbReference>
<dbReference type="AlphaFoldDB" id="W7ILR9"/>
<keyword evidence="10" id="KW-1185">Reference proteome</keyword>
<feature type="transmembrane region" description="Helical" evidence="7">
    <location>
        <begin position="81"/>
        <end position="106"/>
    </location>
</feature>
<proteinExistence type="predicted"/>
<keyword evidence="6 7" id="KW-0472">Membrane</keyword>
<evidence type="ECO:0000259" key="8">
    <source>
        <dbReference type="Pfam" id="PF04116"/>
    </source>
</evidence>
<evidence type="ECO:0000256" key="2">
    <source>
        <dbReference type="ARBA" id="ARBA00022692"/>
    </source>
</evidence>
<evidence type="ECO:0000313" key="9">
    <source>
        <dbReference type="EMBL" id="EWC61845.1"/>
    </source>
</evidence>
<evidence type="ECO:0000256" key="7">
    <source>
        <dbReference type="SAM" id="Phobius"/>
    </source>
</evidence>
<evidence type="ECO:0000256" key="3">
    <source>
        <dbReference type="ARBA" id="ARBA00022989"/>
    </source>
</evidence>
<dbReference type="PANTHER" id="PTHR21624">
    <property type="entry name" value="STEROL DESATURASE-RELATED PROTEIN"/>
    <property type="match status" value="1"/>
</dbReference>
<keyword evidence="3 7" id="KW-1133">Transmembrane helix</keyword>
<evidence type="ECO:0000256" key="6">
    <source>
        <dbReference type="ARBA" id="ARBA00023136"/>
    </source>
</evidence>
<keyword evidence="2 7" id="KW-0812">Transmembrane</keyword>
<feature type="transmembrane region" description="Helical" evidence="7">
    <location>
        <begin position="179"/>
        <end position="202"/>
    </location>
</feature>
<protein>
    <submittedName>
        <fullName evidence="9">Sterol desaturase</fullName>
    </submittedName>
</protein>
<accession>W7ILR9</accession>
<keyword evidence="5" id="KW-0443">Lipid metabolism</keyword>
<dbReference type="GO" id="GO:0006643">
    <property type="term" value="P:membrane lipid metabolic process"/>
    <property type="evidence" value="ECO:0007669"/>
    <property type="project" value="TreeGrafter"/>
</dbReference>
<dbReference type="PATRIC" id="fig|909613.9.peg.2904"/>
<feature type="transmembrane region" description="Helical" evidence="7">
    <location>
        <begin position="43"/>
        <end position="60"/>
    </location>
</feature>
<dbReference type="eggNOG" id="COG3000">
    <property type="taxonomic scope" value="Bacteria"/>
</dbReference>
<keyword evidence="4" id="KW-0560">Oxidoreductase</keyword>
<evidence type="ECO:0000256" key="5">
    <source>
        <dbReference type="ARBA" id="ARBA00023098"/>
    </source>
</evidence>
<accession>A0A8E2X1U8</accession>
<dbReference type="Proteomes" id="UP000019277">
    <property type="component" value="Unassembled WGS sequence"/>
</dbReference>
<name>W7ILR9_9PSEU</name>
<feature type="domain" description="Fatty acid hydroxylase" evidence="8">
    <location>
        <begin position="121"/>
        <end position="251"/>
    </location>
</feature>
<dbReference type="GO" id="GO:0005506">
    <property type="term" value="F:iron ion binding"/>
    <property type="evidence" value="ECO:0007669"/>
    <property type="project" value="InterPro"/>
</dbReference>
<feature type="transmembrane region" description="Helical" evidence="7">
    <location>
        <begin position="20"/>
        <end position="37"/>
    </location>
</feature>
<dbReference type="GO" id="GO:0050479">
    <property type="term" value="F:glyceryl-ether monooxygenase activity"/>
    <property type="evidence" value="ECO:0007669"/>
    <property type="project" value="TreeGrafter"/>
</dbReference>
<gene>
    <name evidence="9" type="ORF">UO65_2904</name>
</gene>
<reference evidence="9 10" key="1">
    <citation type="journal article" date="2014" name="Genome Announc.">
        <title>Draft Genome Sequence of the Antitrypanosomally Active Sponge-Associated Bacterium Actinokineospora sp. Strain EG49.</title>
        <authorList>
            <person name="Harjes J."/>
            <person name="Ryu T."/>
            <person name="Abdelmohsen U.R."/>
            <person name="Moitinho-Silva L."/>
            <person name="Horn H."/>
            <person name="Ravasi T."/>
            <person name="Hentschel U."/>
        </authorList>
    </citation>
    <scope>NUCLEOTIDE SEQUENCE [LARGE SCALE GENOMIC DNA]</scope>
    <source>
        <strain evidence="9 10">EG49</strain>
    </source>
</reference>
<organism evidence="9 10">
    <name type="scientific">Actinokineospora spheciospongiae</name>
    <dbReference type="NCBI Taxonomy" id="909613"/>
    <lineage>
        <taxon>Bacteria</taxon>
        <taxon>Bacillati</taxon>
        <taxon>Actinomycetota</taxon>
        <taxon>Actinomycetes</taxon>
        <taxon>Pseudonocardiales</taxon>
        <taxon>Pseudonocardiaceae</taxon>
        <taxon>Actinokineospora</taxon>
    </lineage>
</organism>
<dbReference type="Pfam" id="PF04116">
    <property type="entry name" value="FA_hydroxylase"/>
    <property type="match status" value="1"/>
</dbReference>
<evidence type="ECO:0000256" key="4">
    <source>
        <dbReference type="ARBA" id="ARBA00023002"/>
    </source>
</evidence>
<comment type="caution">
    <text evidence="9">The sequence shown here is derived from an EMBL/GenBank/DDBJ whole genome shotgun (WGS) entry which is preliminary data.</text>
</comment>
<comment type="subcellular location">
    <subcellularLocation>
        <location evidence="1">Endomembrane system</location>
        <topology evidence="1">Multi-pass membrane protein</topology>
    </subcellularLocation>
</comment>